<organism evidence="10 11">
    <name type="scientific">Adiantum capillus-veneris</name>
    <name type="common">Maidenhair fern</name>
    <dbReference type="NCBI Taxonomy" id="13818"/>
    <lineage>
        <taxon>Eukaryota</taxon>
        <taxon>Viridiplantae</taxon>
        <taxon>Streptophyta</taxon>
        <taxon>Embryophyta</taxon>
        <taxon>Tracheophyta</taxon>
        <taxon>Polypodiopsida</taxon>
        <taxon>Polypodiidae</taxon>
        <taxon>Polypodiales</taxon>
        <taxon>Pteridineae</taxon>
        <taxon>Pteridaceae</taxon>
        <taxon>Vittarioideae</taxon>
        <taxon>Adiantum</taxon>
    </lineage>
</organism>
<evidence type="ECO:0000256" key="4">
    <source>
        <dbReference type="ARBA" id="ARBA00022821"/>
    </source>
</evidence>
<dbReference type="GO" id="GO:0005516">
    <property type="term" value="F:calmodulin binding"/>
    <property type="evidence" value="ECO:0007669"/>
    <property type="project" value="UniProtKB-KW"/>
</dbReference>
<feature type="transmembrane region" description="Helical" evidence="9">
    <location>
        <begin position="264"/>
        <end position="283"/>
    </location>
</feature>
<dbReference type="EMBL" id="JABFUD020000020">
    <property type="protein sequence ID" value="KAI5063981.1"/>
    <property type="molecule type" value="Genomic_DNA"/>
</dbReference>
<dbReference type="InterPro" id="IPR004326">
    <property type="entry name" value="Mlo"/>
</dbReference>
<dbReference type="GO" id="GO:0006952">
    <property type="term" value="P:defense response"/>
    <property type="evidence" value="ECO:0007669"/>
    <property type="project" value="UniProtKB-KW"/>
</dbReference>
<feature type="transmembrane region" description="Helical" evidence="9">
    <location>
        <begin position="409"/>
        <end position="426"/>
    </location>
</feature>
<dbReference type="Proteomes" id="UP000886520">
    <property type="component" value="Chromosome 20"/>
</dbReference>
<evidence type="ECO:0000256" key="5">
    <source>
        <dbReference type="ARBA" id="ARBA00022989"/>
    </source>
</evidence>
<evidence type="ECO:0000256" key="1">
    <source>
        <dbReference type="ARBA" id="ARBA00004141"/>
    </source>
</evidence>
<evidence type="ECO:0000256" key="6">
    <source>
        <dbReference type="ARBA" id="ARBA00023136"/>
    </source>
</evidence>
<evidence type="ECO:0000256" key="2">
    <source>
        <dbReference type="ARBA" id="ARBA00006574"/>
    </source>
</evidence>
<comment type="function">
    <text evidence="8">May be involved in modulation of pathogen defense and leaf cell death.</text>
</comment>
<comment type="similarity">
    <text evidence="2 8">Belongs to the MLO family.</text>
</comment>
<feature type="transmembrane region" description="Helical" evidence="9">
    <location>
        <begin position="348"/>
        <end position="372"/>
    </location>
</feature>
<protein>
    <recommendedName>
        <fullName evidence="8">MLO-like protein</fullName>
    </recommendedName>
</protein>
<feature type="transmembrane region" description="Helical" evidence="9">
    <location>
        <begin position="289"/>
        <end position="307"/>
    </location>
</feature>
<evidence type="ECO:0000256" key="8">
    <source>
        <dbReference type="RuleBase" id="RU280816"/>
    </source>
</evidence>
<dbReference type="GO" id="GO:0016020">
    <property type="term" value="C:membrane"/>
    <property type="evidence" value="ECO:0007669"/>
    <property type="project" value="UniProtKB-SubCell"/>
</dbReference>
<feature type="transmembrane region" description="Helical" evidence="9">
    <location>
        <begin position="142"/>
        <end position="168"/>
    </location>
</feature>
<dbReference type="AlphaFoldDB" id="A0A9D4U9J1"/>
<comment type="caution">
    <text evidence="10">The sequence shown here is derived from an EMBL/GenBank/DDBJ whole genome shotgun (WGS) entry which is preliminary data.</text>
</comment>
<reference evidence="10" key="1">
    <citation type="submission" date="2021-01" db="EMBL/GenBank/DDBJ databases">
        <title>Adiantum capillus-veneris genome.</title>
        <authorList>
            <person name="Fang Y."/>
            <person name="Liao Q."/>
        </authorList>
    </citation>
    <scope>NUCLEOTIDE SEQUENCE</scope>
    <source>
        <strain evidence="10">H3</strain>
        <tissue evidence="10">Leaf</tissue>
    </source>
</reference>
<keyword evidence="5 8" id="KW-1133">Transmembrane helix</keyword>
<keyword evidence="3 8" id="KW-0812">Transmembrane</keyword>
<dbReference type="Pfam" id="PF03094">
    <property type="entry name" value="Mlo"/>
    <property type="match status" value="1"/>
</dbReference>
<comment type="subcellular location">
    <subcellularLocation>
        <location evidence="1 8">Membrane</location>
        <topology evidence="1 8">Multi-pass membrane protein</topology>
    </subcellularLocation>
</comment>
<feature type="transmembrane region" description="Helical" evidence="9">
    <location>
        <begin position="384"/>
        <end position="404"/>
    </location>
</feature>
<keyword evidence="6 8" id="KW-0472">Membrane</keyword>
<dbReference type="PANTHER" id="PTHR31942">
    <property type="entry name" value="MLO-LIKE PROTEIN 1"/>
    <property type="match status" value="1"/>
</dbReference>
<proteinExistence type="inferred from homology"/>
<gene>
    <name evidence="8" type="primary">MLO</name>
    <name evidence="10" type="ORF">GOP47_0020651</name>
</gene>
<evidence type="ECO:0000313" key="11">
    <source>
        <dbReference type="Proteomes" id="UP000886520"/>
    </source>
</evidence>
<evidence type="ECO:0000313" key="10">
    <source>
        <dbReference type="EMBL" id="KAI5063981.1"/>
    </source>
</evidence>
<keyword evidence="11" id="KW-1185">Reference proteome</keyword>
<keyword evidence="7 8" id="KW-0568">Pathogenesis-related protein</keyword>
<comment type="domain">
    <text evidence="8">The C-terminus contains a calmodulin-binding domain, which binds calmodulin in a calcium-dependent fashion.</text>
</comment>
<dbReference type="PANTHER" id="PTHR31942:SF52">
    <property type="entry name" value="MLO-LIKE PROTEIN 1"/>
    <property type="match status" value="1"/>
</dbReference>
<evidence type="ECO:0000256" key="9">
    <source>
        <dbReference type="SAM" id="Phobius"/>
    </source>
</evidence>
<feature type="transmembrane region" description="Helical" evidence="9">
    <location>
        <begin position="12"/>
        <end position="37"/>
    </location>
</feature>
<accession>A0A9D4U9J1</accession>
<evidence type="ECO:0000256" key="7">
    <source>
        <dbReference type="ARBA" id="ARBA00023265"/>
    </source>
</evidence>
<dbReference type="OrthoDB" id="1388414at2759"/>
<keyword evidence="8" id="KW-0112">Calmodulin-binding</keyword>
<sequence length="428" mass="49021">MAEEQSLIYTPTWAIASTCGVFILSSLVVERAVYFIGKLLVNYKLKALQAAFEKVKEELMMVGFISLALTLGQDGFSKICVPTKWTATMLLCNKATNDTTVEERMTLAIRGLQETEHTSAVDSSICKEGHSPFMPLENLHQLHILIFLLVTTHVVYSLIIVALGMWIVSHWKVWESRAHIKADLSVHNGVRLTRETTFMRARVLNKWMTNTFISYVVSFFRQFHNIVRETEYHTLRYGFIMSHMPHNASFNFHKYILRSFQDDYKYVVGIRPGLWVYSLIWLLLNVDGWESNIIFTTVPLILVLAIGTKLQHIITKMGIHFIDAHPLTVGIPNVEPNNKLFWFNRPHFILLCIHFILLQNALEISFDIWAAITFPPDNCVYRQPSLLLGRIIIGLAVQVVCGLITLPNYALVSQVLLMLFFLVIILPL</sequence>
<evidence type="ECO:0000256" key="3">
    <source>
        <dbReference type="ARBA" id="ARBA00022692"/>
    </source>
</evidence>
<keyword evidence="4 8" id="KW-0611">Plant defense</keyword>
<name>A0A9D4U9J1_ADICA</name>